<evidence type="ECO:0000313" key="2">
    <source>
        <dbReference type="Proteomes" id="UP000828390"/>
    </source>
</evidence>
<keyword evidence="2" id="KW-1185">Reference proteome</keyword>
<reference evidence="1" key="2">
    <citation type="submission" date="2020-11" db="EMBL/GenBank/DDBJ databases">
        <authorList>
            <person name="McCartney M.A."/>
            <person name="Auch B."/>
            <person name="Kono T."/>
            <person name="Mallez S."/>
            <person name="Becker A."/>
            <person name="Gohl D.M."/>
            <person name="Silverstein K.A.T."/>
            <person name="Koren S."/>
            <person name="Bechman K.B."/>
            <person name="Herman A."/>
            <person name="Abrahante J.E."/>
            <person name="Garbe J."/>
        </authorList>
    </citation>
    <scope>NUCLEOTIDE SEQUENCE</scope>
    <source>
        <strain evidence="1">Duluth1</strain>
        <tissue evidence="1">Whole animal</tissue>
    </source>
</reference>
<name>A0A9D4FT47_DREPO</name>
<dbReference type="Proteomes" id="UP000828390">
    <property type="component" value="Unassembled WGS sequence"/>
</dbReference>
<organism evidence="1 2">
    <name type="scientific">Dreissena polymorpha</name>
    <name type="common">Zebra mussel</name>
    <name type="synonym">Mytilus polymorpha</name>
    <dbReference type="NCBI Taxonomy" id="45954"/>
    <lineage>
        <taxon>Eukaryota</taxon>
        <taxon>Metazoa</taxon>
        <taxon>Spiralia</taxon>
        <taxon>Lophotrochozoa</taxon>
        <taxon>Mollusca</taxon>
        <taxon>Bivalvia</taxon>
        <taxon>Autobranchia</taxon>
        <taxon>Heteroconchia</taxon>
        <taxon>Euheterodonta</taxon>
        <taxon>Imparidentia</taxon>
        <taxon>Neoheterodontei</taxon>
        <taxon>Myida</taxon>
        <taxon>Dreissenoidea</taxon>
        <taxon>Dreissenidae</taxon>
        <taxon>Dreissena</taxon>
    </lineage>
</organism>
<reference evidence="1" key="1">
    <citation type="journal article" date="2019" name="bioRxiv">
        <title>The Genome of the Zebra Mussel, Dreissena polymorpha: A Resource for Invasive Species Research.</title>
        <authorList>
            <person name="McCartney M.A."/>
            <person name="Auch B."/>
            <person name="Kono T."/>
            <person name="Mallez S."/>
            <person name="Zhang Y."/>
            <person name="Obille A."/>
            <person name="Becker A."/>
            <person name="Abrahante J.E."/>
            <person name="Garbe J."/>
            <person name="Badalamenti J.P."/>
            <person name="Herman A."/>
            <person name="Mangelson H."/>
            <person name="Liachko I."/>
            <person name="Sullivan S."/>
            <person name="Sone E.D."/>
            <person name="Koren S."/>
            <person name="Silverstein K.A.T."/>
            <person name="Beckman K.B."/>
            <person name="Gohl D.M."/>
        </authorList>
    </citation>
    <scope>NUCLEOTIDE SEQUENCE</scope>
    <source>
        <strain evidence="1">Duluth1</strain>
        <tissue evidence="1">Whole animal</tissue>
    </source>
</reference>
<accession>A0A9D4FT47</accession>
<gene>
    <name evidence="1" type="ORF">DPMN_132807</name>
</gene>
<evidence type="ECO:0000313" key="1">
    <source>
        <dbReference type="EMBL" id="KAH3804520.1"/>
    </source>
</evidence>
<sequence length="293" mass="32441">MAIHTKERLYTFEVTRVLGTSGSDYILIVFNNRIRCLSLFSGQTVVRKGPLPSADDEQEEEEKDTDRFNGCIVDETLLDLPLFTNCTVSVNIRPYGDPIRRSLPEDIGHGHRPMSDHMAAAILRSSSGDNTGHDKTGFPLSIAIGANGDKIKILATNFRNVDTHDNQKNYQKAAEAPKLPNHQIVARELRVNTSDWLVDDVQHVSVAASKILLRNSSSISSLSQPRPVTLKLLVSLNRPKSEDNKHETFLTGMDFLPDGRLVAVDNSNMKGIILNGGLRRLGEPYTLKSSPQT</sequence>
<comment type="caution">
    <text evidence="1">The sequence shown here is derived from an EMBL/GenBank/DDBJ whole genome shotgun (WGS) entry which is preliminary data.</text>
</comment>
<proteinExistence type="predicted"/>
<dbReference type="EMBL" id="JAIWYP010000006">
    <property type="protein sequence ID" value="KAH3804520.1"/>
    <property type="molecule type" value="Genomic_DNA"/>
</dbReference>
<dbReference type="AlphaFoldDB" id="A0A9D4FT47"/>
<protein>
    <submittedName>
        <fullName evidence="1">Uncharacterized protein</fullName>
    </submittedName>
</protein>